<evidence type="ECO:0000256" key="1">
    <source>
        <dbReference type="SAM" id="MobiDB-lite"/>
    </source>
</evidence>
<protein>
    <submittedName>
        <fullName evidence="2">DUF2267 domain-containing protein</fullName>
    </submittedName>
</protein>
<dbReference type="Pfam" id="PF10025">
    <property type="entry name" value="DUF2267"/>
    <property type="match status" value="1"/>
</dbReference>
<organism evidence="2 3">
    <name type="scientific">Kitasatospora cathayae</name>
    <dbReference type="NCBI Taxonomy" id="3004092"/>
    <lineage>
        <taxon>Bacteria</taxon>
        <taxon>Bacillati</taxon>
        <taxon>Actinomycetota</taxon>
        <taxon>Actinomycetes</taxon>
        <taxon>Kitasatosporales</taxon>
        <taxon>Streptomycetaceae</taxon>
        <taxon>Kitasatospora</taxon>
    </lineage>
</organism>
<evidence type="ECO:0000313" key="3">
    <source>
        <dbReference type="Proteomes" id="UP001212821"/>
    </source>
</evidence>
<feature type="compositionally biased region" description="Basic and acidic residues" evidence="1">
    <location>
        <begin position="86"/>
        <end position="102"/>
    </location>
</feature>
<accession>A0ABY7PW13</accession>
<dbReference type="RefSeq" id="WP_270139863.1">
    <property type="nucleotide sequence ID" value="NZ_CP115450.1"/>
</dbReference>
<feature type="region of interest" description="Disordered" evidence="1">
    <location>
        <begin position="1"/>
        <end position="20"/>
    </location>
</feature>
<dbReference type="InterPro" id="IPR018727">
    <property type="entry name" value="DUF2267"/>
</dbReference>
<dbReference type="Gene3D" id="1.10.490.110">
    <property type="entry name" value="Uncharacterized conserved protein DUF2267"/>
    <property type="match status" value="1"/>
</dbReference>
<gene>
    <name evidence="2" type="ORF">O1G21_00890</name>
</gene>
<dbReference type="InterPro" id="IPR038282">
    <property type="entry name" value="DUF2267_sf"/>
</dbReference>
<reference evidence="3" key="1">
    <citation type="submission" date="2022-12" db="EMBL/GenBank/DDBJ databases">
        <authorList>
            <person name="Mo P."/>
        </authorList>
    </citation>
    <scope>NUCLEOTIDE SEQUENCE [LARGE SCALE GENOMIC DNA]</scope>
    <source>
        <strain evidence="3">HUAS 3-15</strain>
    </source>
</reference>
<feature type="region of interest" description="Disordered" evidence="1">
    <location>
        <begin position="82"/>
        <end position="117"/>
    </location>
</feature>
<dbReference type="EMBL" id="CP115450">
    <property type="protein sequence ID" value="WBP84556.1"/>
    <property type="molecule type" value="Genomic_DNA"/>
</dbReference>
<dbReference type="Proteomes" id="UP001212821">
    <property type="component" value="Chromosome"/>
</dbReference>
<name>A0ABY7PW13_9ACTN</name>
<evidence type="ECO:0000313" key="2">
    <source>
        <dbReference type="EMBL" id="WBP84556.1"/>
    </source>
</evidence>
<proteinExistence type="predicted"/>
<sequence length="117" mass="13345">MTITTGTGLPNFRPRRPDRETQLIDVAKTTGGSEDRHRAYRLLRAWPHALRDRLPIDVAAHLGAQSPTLVRGVYYEGWGPHPTPVKVDRQEYPDRFGREASPRPRMPRTPSEPSPQR</sequence>
<keyword evidence="3" id="KW-1185">Reference proteome</keyword>